<evidence type="ECO:0000256" key="1">
    <source>
        <dbReference type="ARBA" id="ARBA00000208"/>
    </source>
</evidence>
<name>A0A7I8VTE5_9ANNE</name>
<dbReference type="Proteomes" id="UP000549394">
    <property type="component" value="Unassembled WGS sequence"/>
</dbReference>
<evidence type="ECO:0000256" key="19">
    <source>
        <dbReference type="SAM" id="Coils"/>
    </source>
</evidence>
<evidence type="ECO:0000259" key="20">
    <source>
        <dbReference type="Pfam" id="PF01425"/>
    </source>
</evidence>
<evidence type="ECO:0000313" key="22">
    <source>
        <dbReference type="Proteomes" id="UP000549394"/>
    </source>
</evidence>
<dbReference type="Gene3D" id="3.90.1300.10">
    <property type="entry name" value="Amidase signature (AS) domain"/>
    <property type="match status" value="1"/>
</dbReference>
<evidence type="ECO:0000256" key="7">
    <source>
        <dbReference type="ARBA" id="ARBA00023098"/>
    </source>
</evidence>
<evidence type="ECO:0000256" key="13">
    <source>
        <dbReference type="ARBA" id="ARBA00051346"/>
    </source>
</evidence>
<feature type="domain" description="Amidase" evidence="20">
    <location>
        <begin position="91"/>
        <end position="566"/>
    </location>
</feature>
<keyword evidence="22" id="KW-1185">Reference proteome</keyword>
<reference evidence="21 22" key="1">
    <citation type="submission" date="2020-08" db="EMBL/GenBank/DDBJ databases">
        <authorList>
            <person name="Hejnol A."/>
        </authorList>
    </citation>
    <scope>NUCLEOTIDE SEQUENCE [LARGE SCALE GENOMIC DNA]</scope>
</reference>
<comment type="caution">
    <text evidence="21">The sequence shown here is derived from an EMBL/GenBank/DDBJ whole genome shotgun (WGS) entry which is preliminary data.</text>
</comment>
<comment type="catalytic activity">
    <reaction evidence="10">
        <text>N-(5Z,8Z,11Z,14Z-eicosatetraenoyl)-ethanolamine + H2O = ethanolamine + (5Z,8Z,11Z,14Z)-eicosatetraenoate</text>
        <dbReference type="Rhea" id="RHEA:26136"/>
        <dbReference type="ChEBI" id="CHEBI:2700"/>
        <dbReference type="ChEBI" id="CHEBI:15377"/>
        <dbReference type="ChEBI" id="CHEBI:32395"/>
        <dbReference type="ChEBI" id="CHEBI:57603"/>
        <dbReference type="EC" id="3.5.1.99"/>
    </reaction>
    <physiologicalReaction direction="left-to-right" evidence="10">
        <dbReference type="Rhea" id="RHEA:26137"/>
    </physiologicalReaction>
</comment>
<keyword evidence="19" id="KW-0175">Coiled coil</keyword>
<evidence type="ECO:0000256" key="2">
    <source>
        <dbReference type="ARBA" id="ARBA00009199"/>
    </source>
</evidence>
<evidence type="ECO:0000256" key="14">
    <source>
        <dbReference type="ARBA" id="ARBA00051454"/>
    </source>
</evidence>
<dbReference type="AlphaFoldDB" id="A0A7I8VTE5"/>
<evidence type="ECO:0000256" key="12">
    <source>
        <dbReference type="ARBA" id="ARBA00050992"/>
    </source>
</evidence>
<dbReference type="InterPro" id="IPR020556">
    <property type="entry name" value="Amidase_CS"/>
</dbReference>
<dbReference type="FunFam" id="3.90.1300.10:FF:000001">
    <property type="entry name" value="Fatty-acid amide hydrolase 1"/>
    <property type="match status" value="1"/>
</dbReference>
<evidence type="ECO:0000256" key="11">
    <source>
        <dbReference type="ARBA" id="ARBA00050294"/>
    </source>
</evidence>
<keyword evidence="6" id="KW-0442">Lipid degradation</keyword>
<dbReference type="EC" id="3.5.1.99" evidence="3"/>
<dbReference type="GO" id="GO:0017064">
    <property type="term" value="F:fatty acid amide hydrolase activity"/>
    <property type="evidence" value="ECO:0007669"/>
    <property type="project" value="UniProtKB-EC"/>
</dbReference>
<keyword evidence="5" id="KW-0378">Hydrolase</keyword>
<feature type="active site" description="Charge relay system" evidence="18">
    <location>
        <position position="138"/>
    </location>
</feature>
<feature type="active site" description="Acyl-ester intermediate" evidence="18">
    <location>
        <position position="237"/>
    </location>
</feature>
<comment type="similarity">
    <text evidence="2">Belongs to the amidase family.</text>
</comment>
<dbReference type="GO" id="GO:0004040">
    <property type="term" value="F:amidase activity"/>
    <property type="evidence" value="ECO:0007669"/>
    <property type="project" value="TreeGrafter"/>
</dbReference>
<dbReference type="InterPro" id="IPR052096">
    <property type="entry name" value="Endocannabinoid_amidase"/>
</dbReference>
<organism evidence="21 22">
    <name type="scientific">Dimorphilus gyrociliatus</name>
    <dbReference type="NCBI Taxonomy" id="2664684"/>
    <lineage>
        <taxon>Eukaryota</taxon>
        <taxon>Metazoa</taxon>
        <taxon>Spiralia</taxon>
        <taxon>Lophotrochozoa</taxon>
        <taxon>Annelida</taxon>
        <taxon>Polychaeta</taxon>
        <taxon>Polychaeta incertae sedis</taxon>
        <taxon>Dinophilidae</taxon>
        <taxon>Dimorphilus</taxon>
    </lineage>
</organism>
<dbReference type="Pfam" id="PF01425">
    <property type="entry name" value="Amidase"/>
    <property type="match status" value="1"/>
</dbReference>
<dbReference type="InterPro" id="IPR036928">
    <property type="entry name" value="AS_sf"/>
</dbReference>
<dbReference type="GO" id="GO:0009062">
    <property type="term" value="P:fatty acid catabolic process"/>
    <property type="evidence" value="ECO:0007669"/>
    <property type="project" value="TreeGrafter"/>
</dbReference>
<dbReference type="SUPFAM" id="SSF75304">
    <property type="entry name" value="Amidase signature (AS) enzymes"/>
    <property type="match status" value="1"/>
</dbReference>
<evidence type="ECO:0000256" key="9">
    <source>
        <dbReference type="ARBA" id="ARBA00048052"/>
    </source>
</evidence>
<comment type="catalytic activity">
    <reaction evidence="11">
        <text>N-(5Z,8Z,11Z,14Z-eicosatetraenoyl)-L-serine + H2O = (5Z,8Z,11Z,14Z)-eicosatetraenoate + L-serine</text>
        <dbReference type="Rhea" id="RHEA:64116"/>
        <dbReference type="ChEBI" id="CHEBI:15377"/>
        <dbReference type="ChEBI" id="CHEBI:32395"/>
        <dbReference type="ChEBI" id="CHEBI:33384"/>
        <dbReference type="ChEBI" id="CHEBI:149697"/>
    </reaction>
    <physiologicalReaction direction="left-to-right" evidence="11">
        <dbReference type="Rhea" id="RHEA:64117"/>
    </physiologicalReaction>
</comment>
<dbReference type="PROSITE" id="PS00571">
    <property type="entry name" value="AMIDASES"/>
    <property type="match status" value="1"/>
</dbReference>
<dbReference type="OrthoDB" id="6428749at2759"/>
<dbReference type="PANTHER" id="PTHR45847:SF6">
    <property type="entry name" value="FATTY ACID AMIDE HYDROLASE"/>
    <property type="match status" value="1"/>
</dbReference>
<evidence type="ECO:0000256" key="17">
    <source>
        <dbReference type="ARBA" id="ARBA00077216"/>
    </source>
</evidence>
<sequence length="578" mass="63900">MTMARKTLLICSGLTSVLILRWLAHSIIKRQKKAKNEQKKLKAQSKRAEQLNNLKAELKQFSFEKSEEILNLTVPELLEKLIKGELTSLQVVSTYQKAALASHDQTNCLVEIINESKELCNSPIQQGQLLYGIPVCLKEDIGLKGYTTCFGCAKWLEQPLIEDSVIVKVLKHHGAIPFVRTNLCQMTLTYESSNPIYGETLNAVQNDRSPGGSSSGNGALIGSGGSPIGIGSDMGGSLRLPAHFNGIVALKPSVGRVSSKGCKPLFPGREINPPAYGPQGKDVQSVVSLMKALASNIMYELDETIPPLPFNNDLYESKKNFRIGYFDFNGVFPAVPAVKRAVEHTKNILSNKGYEMVNCSSWHEQIQFQVGVELITDHTLIDGCKEMMAALDNEELDASFQQFIGFLRMPKFIQRLIAHMVSLSDQSTGRILAKMINRDASVTKLFEHGRIKQEYKEKIRSLWESENLDAIICPPCGVYAPPPKKYMNAVGPATTYASAWNITNYVAGVVPVTTVNEKDEKDLDQYLESNKSNPLAKLTCEGSRGGVGLPVGIQVITPPFREETCLNIMRQIEKGVKY</sequence>
<evidence type="ECO:0000256" key="4">
    <source>
        <dbReference type="ARBA" id="ARBA00022553"/>
    </source>
</evidence>
<feature type="active site" description="Charge relay system" evidence="18">
    <location>
        <position position="213"/>
    </location>
</feature>
<comment type="catalytic activity">
    <reaction evidence="12">
        <text>N-(15Z-tetracosenoyl)-ethanolamine + H2O = (15Z)-tetracosenoate + ethanolamine</text>
        <dbReference type="Rhea" id="RHEA:63144"/>
        <dbReference type="ChEBI" id="CHEBI:15377"/>
        <dbReference type="ChEBI" id="CHEBI:32392"/>
        <dbReference type="ChEBI" id="CHEBI:57603"/>
        <dbReference type="ChEBI" id="CHEBI:146187"/>
    </reaction>
    <physiologicalReaction direction="left-to-right" evidence="12">
        <dbReference type="Rhea" id="RHEA:63145"/>
    </physiologicalReaction>
</comment>
<evidence type="ECO:0000256" key="6">
    <source>
        <dbReference type="ARBA" id="ARBA00022963"/>
    </source>
</evidence>
<accession>A0A7I8VTE5</accession>
<keyword evidence="7" id="KW-0443">Lipid metabolism</keyword>
<evidence type="ECO:0000256" key="18">
    <source>
        <dbReference type="PIRSR" id="PIRSR001221-1"/>
    </source>
</evidence>
<evidence type="ECO:0000256" key="3">
    <source>
        <dbReference type="ARBA" id="ARBA00012112"/>
    </source>
</evidence>
<evidence type="ECO:0000256" key="16">
    <source>
        <dbReference type="ARBA" id="ARBA00052709"/>
    </source>
</evidence>
<evidence type="ECO:0000256" key="5">
    <source>
        <dbReference type="ARBA" id="ARBA00022801"/>
    </source>
</evidence>
<evidence type="ECO:0000256" key="10">
    <source>
        <dbReference type="ARBA" id="ARBA00048606"/>
    </source>
</evidence>
<dbReference type="InterPro" id="IPR023631">
    <property type="entry name" value="Amidase_dom"/>
</dbReference>
<protein>
    <recommendedName>
        <fullName evidence="3">fatty acid amide hydrolase</fullName>
        <ecNumber evidence="3">3.5.1.99</ecNumber>
    </recommendedName>
    <alternativeName>
        <fullName evidence="17">Anandamide amidohydrolase 1</fullName>
    </alternativeName>
</protein>
<evidence type="ECO:0000256" key="8">
    <source>
        <dbReference type="ARBA" id="ARBA00047450"/>
    </source>
</evidence>
<comment type="catalytic activity">
    <reaction evidence="16">
        <text>N-(5Z,8Z,11Z,14Z)-eicosatetraenoyl-glycine + H2O = (5Z,8Z,11Z,14Z)-eicosatetraenoate + glycine</text>
        <dbReference type="Rhea" id="RHEA:64108"/>
        <dbReference type="ChEBI" id="CHEBI:15377"/>
        <dbReference type="ChEBI" id="CHEBI:32395"/>
        <dbReference type="ChEBI" id="CHEBI:57305"/>
        <dbReference type="ChEBI" id="CHEBI:59002"/>
    </reaction>
    <physiologicalReaction direction="left-to-right" evidence="16">
        <dbReference type="Rhea" id="RHEA:64109"/>
    </physiologicalReaction>
</comment>
<comment type="catalytic activity">
    <reaction evidence="14">
        <text>N-octadecanoyl ethanolamine + H2O = octadecanoate + ethanolamine</text>
        <dbReference type="Rhea" id="RHEA:63124"/>
        <dbReference type="ChEBI" id="CHEBI:15377"/>
        <dbReference type="ChEBI" id="CHEBI:25629"/>
        <dbReference type="ChEBI" id="CHEBI:57603"/>
        <dbReference type="ChEBI" id="CHEBI:85299"/>
    </reaction>
    <physiologicalReaction direction="left-to-right" evidence="14">
        <dbReference type="Rhea" id="RHEA:63125"/>
    </physiologicalReaction>
</comment>
<proteinExistence type="inferred from homology"/>
<dbReference type="PANTHER" id="PTHR45847">
    <property type="entry name" value="FATTY ACID AMIDE HYDROLASE"/>
    <property type="match status" value="1"/>
</dbReference>
<gene>
    <name evidence="21" type="ORF">DGYR_LOCUS7499</name>
</gene>
<dbReference type="PIRSF" id="PIRSF001221">
    <property type="entry name" value="Amidase_fungi"/>
    <property type="match status" value="1"/>
</dbReference>
<comment type="catalytic activity">
    <reaction evidence="15">
        <text>N-docosanoyl-ethanolamine + H2O = docosanoate + ethanolamine</text>
        <dbReference type="Rhea" id="RHEA:63128"/>
        <dbReference type="ChEBI" id="CHEBI:15377"/>
        <dbReference type="ChEBI" id="CHEBI:23858"/>
        <dbReference type="ChEBI" id="CHEBI:57603"/>
        <dbReference type="ChEBI" id="CHEBI:146186"/>
    </reaction>
    <physiologicalReaction direction="left-to-right" evidence="15">
        <dbReference type="Rhea" id="RHEA:63129"/>
    </physiologicalReaction>
</comment>
<keyword evidence="4" id="KW-0597">Phosphoprotein</keyword>
<dbReference type="EMBL" id="CAJFCJ010000009">
    <property type="protein sequence ID" value="CAD5119227.1"/>
    <property type="molecule type" value="Genomic_DNA"/>
</dbReference>
<comment type="catalytic activity">
    <reaction evidence="9">
        <text>N-(9Z-octadecenoyl) ethanolamine + H2O = ethanolamine + (9Z)-octadecenoate</text>
        <dbReference type="Rhea" id="RHEA:45060"/>
        <dbReference type="ChEBI" id="CHEBI:15377"/>
        <dbReference type="ChEBI" id="CHEBI:30823"/>
        <dbReference type="ChEBI" id="CHEBI:57603"/>
        <dbReference type="ChEBI" id="CHEBI:71466"/>
    </reaction>
    <physiologicalReaction direction="left-to-right" evidence="9">
        <dbReference type="Rhea" id="RHEA:45061"/>
    </physiologicalReaction>
</comment>
<feature type="coiled-coil region" evidence="19">
    <location>
        <begin position="31"/>
        <end position="61"/>
    </location>
</feature>
<comment type="catalytic activity">
    <reaction evidence="13">
        <text>N-(9Z-hexadecenoyl) ethanolamine + H2O = (9Z)-hexadecenoate + ethanolamine</text>
        <dbReference type="Rhea" id="RHEA:35563"/>
        <dbReference type="ChEBI" id="CHEBI:15377"/>
        <dbReference type="ChEBI" id="CHEBI:32372"/>
        <dbReference type="ChEBI" id="CHEBI:57603"/>
        <dbReference type="ChEBI" id="CHEBI:71465"/>
    </reaction>
    <physiologicalReaction direction="left-to-right" evidence="13">
        <dbReference type="Rhea" id="RHEA:35564"/>
    </physiologicalReaction>
</comment>
<comment type="catalytic activity">
    <reaction evidence="8">
        <text>(9Z)-octadecenoate + glycine = N-(9Z-octadecenoyl)glycine + H2O</text>
        <dbReference type="Rhea" id="RHEA:51316"/>
        <dbReference type="ChEBI" id="CHEBI:15377"/>
        <dbReference type="ChEBI" id="CHEBI:30823"/>
        <dbReference type="ChEBI" id="CHEBI:57305"/>
        <dbReference type="ChEBI" id="CHEBI:133992"/>
    </reaction>
    <physiologicalReaction direction="right-to-left" evidence="8">
        <dbReference type="Rhea" id="RHEA:51318"/>
    </physiologicalReaction>
</comment>
<evidence type="ECO:0000256" key="15">
    <source>
        <dbReference type="ARBA" id="ARBA00052458"/>
    </source>
</evidence>
<comment type="catalytic activity">
    <reaction evidence="1">
        <text>(9Z)-octadecenamide + H2O = (9Z)-octadecenoate + NH4(+)</text>
        <dbReference type="Rhea" id="RHEA:26506"/>
        <dbReference type="ChEBI" id="CHEBI:15377"/>
        <dbReference type="ChEBI" id="CHEBI:28938"/>
        <dbReference type="ChEBI" id="CHEBI:30823"/>
        <dbReference type="ChEBI" id="CHEBI:116314"/>
        <dbReference type="EC" id="3.5.1.99"/>
    </reaction>
    <physiologicalReaction direction="left-to-right" evidence="1">
        <dbReference type="Rhea" id="RHEA:26507"/>
    </physiologicalReaction>
</comment>
<evidence type="ECO:0000313" key="21">
    <source>
        <dbReference type="EMBL" id="CAD5119227.1"/>
    </source>
</evidence>